<dbReference type="RefSeq" id="WP_200350984.1">
    <property type="nucleotide sequence ID" value="NZ_BAABHZ010000006.1"/>
</dbReference>
<dbReference type="Gene3D" id="3.30.700.10">
    <property type="entry name" value="Glycoprotein, Type 4 Pilin"/>
    <property type="match status" value="1"/>
</dbReference>
<dbReference type="Pfam" id="PF07963">
    <property type="entry name" value="N_methyl"/>
    <property type="match status" value="1"/>
</dbReference>
<dbReference type="EMBL" id="JAENIK010000011">
    <property type="protein sequence ID" value="MBK1816026.1"/>
    <property type="molecule type" value="Genomic_DNA"/>
</dbReference>
<keyword evidence="4" id="KW-1185">Reference proteome</keyword>
<keyword evidence="2" id="KW-1133">Transmembrane helix</keyword>
<feature type="region of interest" description="Disordered" evidence="1">
    <location>
        <begin position="178"/>
        <end position="197"/>
    </location>
</feature>
<organism evidence="3 4">
    <name type="scientific">Luteolibacter yonseiensis</name>
    <dbReference type="NCBI Taxonomy" id="1144680"/>
    <lineage>
        <taxon>Bacteria</taxon>
        <taxon>Pseudomonadati</taxon>
        <taxon>Verrucomicrobiota</taxon>
        <taxon>Verrucomicrobiia</taxon>
        <taxon>Verrucomicrobiales</taxon>
        <taxon>Verrucomicrobiaceae</taxon>
        <taxon>Luteolibacter</taxon>
    </lineage>
</organism>
<evidence type="ECO:0000313" key="3">
    <source>
        <dbReference type="EMBL" id="MBK1816026.1"/>
    </source>
</evidence>
<dbReference type="Proteomes" id="UP000600139">
    <property type="component" value="Unassembled WGS sequence"/>
</dbReference>
<protein>
    <submittedName>
        <fullName evidence="3">Type II secretion system protein</fullName>
    </submittedName>
</protein>
<gene>
    <name evidence="3" type="ORF">JIN84_10410</name>
</gene>
<evidence type="ECO:0000256" key="1">
    <source>
        <dbReference type="SAM" id="MobiDB-lite"/>
    </source>
</evidence>
<dbReference type="InterPro" id="IPR045584">
    <property type="entry name" value="Pilin-like"/>
</dbReference>
<comment type="caution">
    <text evidence="3">The sequence shown here is derived from an EMBL/GenBank/DDBJ whole genome shotgun (WGS) entry which is preliminary data.</text>
</comment>
<feature type="transmembrane region" description="Helical" evidence="2">
    <location>
        <begin position="12"/>
        <end position="34"/>
    </location>
</feature>
<dbReference type="NCBIfam" id="TIGR02532">
    <property type="entry name" value="IV_pilin_GFxxxE"/>
    <property type="match status" value="1"/>
</dbReference>
<accession>A0A934R2W7</accession>
<evidence type="ECO:0000256" key="2">
    <source>
        <dbReference type="SAM" id="Phobius"/>
    </source>
</evidence>
<dbReference type="PANTHER" id="PTHR30093">
    <property type="entry name" value="GENERAL SECRETION PATHWAY PROTEIN G"/>
    <property type="match status" value="1"/>
</dbReference>
<dbReference type="AlphaFoldDB" id="A0A934R2W7"/>
<dbReference type="SUPFAM" id="SSF54523">
    <property type="entry name" value="Pili subunits"/>
    <property type="match status" value="1"/>
</dbReference>
<evidence type="ECO:0000313" key="4">
    <source>
        <dbReference type="Proteomes" id="UP000600139"/>
    </source>
</evidence>
<sequence>MKTRLSRRQNGFTLVELLVVISIIAVLAAVGFAAGNMAIQKARKLTALAAATSIESAVNNFYADYGSLPKNLNSDTEVDTSIDTEFLNVLLGWEPTSGTVLNSKGIRFLTVKEGKGKKGGLMTTGGGTQSAQGLYDPWGGGYKVMLDGDYNEIITPQPKGGAKATTLNGKRVAVWSDGADGVDGAGTSSDDVKTWGN</sequence>
<dbReference type="InterPro" id="IPR012902">
    <property type="entry name" value="N_methyl_site"/>
</dbReference>
<keyword evidence="2" id="KW-0812">Transmembrane</keyword>
<reference evidence="3" key="1">
    <citation type="submission" date="2021-01" db="EMBL/GenBank/DDBJ databases">
        <title>Modified the classification status of verrucomicrobia.</title>
        <authorList>
            <person name="Feng X."/>
        </authorList>
    </citation>
    <scope>NUCLEOTIDE SEQUENCE</scope>
    <source>
        <strain evidence="3">JCM 18052</strain>
    </source>
</reference>
<keyword evidence="2" id="KW-0472">Membrane</keyword>
<name>A0A934R2W7_9BACT</name>
<proteinExistence type="predicted"/>